<comment type="subunit">
    <text evidence="1">Binds to the N-terminal domain of the chaperone ClpA.</text>
</comment>
<dbReference type="OrthoDB" id="9796121at2"/>
<dbReference type="GO" id="GO:0006508">
    <property type="term" value="P:proteolysis"/>
    <property type="evidence" value="ECO:0007669"/>
    <property type="project" value="UniProtKB-UniRule"/>
</dbReference>
<dbReference type="GO" id="GO:0030163">
    <property type="term" value="P:protein catabolic process"/>
    <property type="evidence" value="ECO:0007669"/>
    <property type="project" value="InterPro"/>
</dbReference>
<dbReference type="GO" id="GO:0008233">
    <property type="term" value="F:peptidase activity"/>
    <property type="evidence" value="ECO:0007669"/>
    <property type="project" value="UniProtKB-KW"/>
</dbReference>
<dbReference type="HOGENOM" id="CLU_134358_2_0_6"/>
<name>C7RC85_KANKD</name>
<evidence type="ECO:0000259" key="3">
    <source>
        <dbReference type="Pfam" id="PF02617"/>
    </source>
</evidence>
<evidence type="ECO:0000313" key="5">
    <source>
        <dbReference type="Proteomes" id="UP000001231"/>
    </source>
</evidence>
<gene>
    <name evidence="1" type="primary">clpS</name>
    <name evidence="4" type="ordered locus">Kkor_1465</name>
</gene>
<dbReference type="InterPro" id="IPR003769">
    <property type="entry name" value="ClpS_core"/>
</dbReference>
<dbReference type="eggNOG" id="COG2127">
    <property type="taxonomic scope" value="Bacteria"/>
</dbReference>
<dbReference type="Proteomes" id="UP000001231">
    <property type="component" value="Chromosome"/>
</dbReference>
<dbReference type="PANTHER" id="PTHR33473:SF19">
    <property type="entry name" value="ATP-DEPENDENT CLP PROTEASE ADAPTER PROTEIN CLPS"/>
    <property type="match status" value="1"/>
</dbReference>
<dbReference type="InParanoid" id="C7RC85"/>
<evidence type="ECO:0000256" key="1">
    <source>
        <dbReference type="HAMAP-Rule" id="MF_00302"/>
    </source>
</evidence>
<dbReference type="EMBL" id="CP001707">
    <property type="protein sequence ID" value="ACV26877.1"/>
    <property type="molecule type" value="Genomic_DNA"/>
</dbReference>
<dbReference type="NCBIfam" id="NF000672">
    <property type="entry name" value="PRK00033.1-5"/>
    <property type="match status" value="1"/>
</dbReference>
<dbReference type="Gene3D" id="3.30.1390.10">
    <property type="match status" value="1"/>
</dbReference>
<comment type="function">
    <text evidence="1">Involved in the modulation of the specificity of the ClpAP-mediated ATP-dependent protein degradation.</text>
</comment>
<dbReference type="KEGG" id="kko:Kkor_1465"/>
<evidence type="ECO:0000256" key="2">
    <source>
        <dbReference type="SAM" id="MobiDB-lite"/>
    </source>
</evidence>
<evidence type="ECO:0000313" key="4">
    <source>
        <dbReference type="EMBL" id="ACV26877.1"/>
    </source>
</evidence>
<dbReference type="InterPro" id="IPR022935">
    <property type="entry name" value="ClpS"/>
</dbReference>
<keyword evidence="5" id="KW-1185">Reference proteome</keyword>
<dbReference type="HAMAP" id="MF_00302">
    <property type="entry name" value="ClpS"/>
    <property type="match status" value="1"/>
</dbReference>
<dbReference type="NCBIfam" id="NF000670">
    <property type="entry name" value="PRK00033.1-3"/>
    <property type="match status" value="1"/>
</dbReference>
<dbReference type="STRING" id="523791.Kkor_1465"/>
<dbReference type="NCBIfam" id="NF000669">
    <property type="entry name" value="PRK00033.1-2"/>
    <property type="match status" value="1"/>
</dbReference>
<dbReference type="SUPFAM" id="SSF54736">
    <property type="entry name" value="ClpS-like"/>
    <property type="match status" value="1"/>
</dbReference>
<reference evidence="4 5" key="1">
    <citation type="journal article" date="2009" name="Stand. Genomic Sci.">
        <title>Complete genome sequence of Kangiella koreensis type strain (SW-125).</title>
        <authorList>
            <person name="Han C."/>
            <person name="Sikorski J."/>
            <person name="Lapidus A."/>
            <person name="Nolan M."/>
            <person name="Glavina Del Rio T."/>
            <person name="Tice H."/>
            <person name="Cheng J.F."/>
            <person name="Lucas S."/>
            <person name="Chen F."/>
            <person name="Copeland A."/>
            <person name="Ivanova N."/>
            <person name="Mavromatis K."/>
            <person name="Ovchinnikova G."/>
            <person name="Pati A."/>
            <person name="Bruce D."/>
            <person name="Goodwin L."/>
            <person name="Pitluck S."/>
            <person name="Chen A."/>
            <person name="Palaniappan K."/>
            <person name="Land M."/>
            <person name="Hauser L."/>
            <person name="Chang Y.J."/>
            <person name="Jeffries C.D."/>
            <person name="Chain P."/>
            <person name="Saunders E."/>
            <person name="Brettin T."/>
            <person name="Goker M."/>
            <person name="Tindall B.J."/>
            <person name="Bristow J."/>
            <person name="Eisen J.A."/>
            <person name="Markowitz V."/>
            <person name="Hugenholtz P."/>
            <person name="Kyrpides N.C."/>
            <person name="Klenk H.P."/>
            <person name="Detter J.C."/>
        </authorList>
    </citation>
    <scope>NUCLEOTIDE SEQUENCE [LARGE SCALE GENOMIC DNA]</scope>
    <source>
        <strain evidence="5">DSM 16069 / KCTC 12182 / SW-125</strain>
    </source>
</reference>
<accession>C7RC85</accession>
<comment type="similarity">
    <text evidence="1">Belongs to the ClpS family.</text>
</comment>
<organism evidence="4 5">
    <name type="scientific">Kangiella koreensis (strain DSM 16069 / JCM 12317 / KCTC 12182 / SW-125)</name>
    <dbReference type="NCBI Taxonomy" id="523791"/>
    <lineage>
        <taxon>Bacteria</taxon>
        <taxon>Pseudomonadati</taxon>
        <taxon>Pseudomonadota</taxon>
        <taxon>Gammaproteobacteria</taxon>
        <taxon>Kangiellales</taxon>
        <taxon>Kangiellaceae</taxon>
        <taxon>Kangiella</taxon>
    </lineage>
</organism>
<dbReference type="Pfam" id="PF02617">
    <property type="entry name" value="ClpS"/>
    <property type="match status" value="1"/>
</dbReference>
<feature type="domain" description="Adaptor protein ClpS core" evidence="3">
    <location>
        <begin position="29"/>
        <end position="107"/>
    </location>
</feature>
<feature type="region of interest" description="Disordered" evidence="2">
    <location>
        <begin position="1"/>
        <end position="25"/>
    </location>
</feature>
<dbReference type="InterPro" id="IPR014719">
    <property type="entry name" value="Ribosomal_bL12_C/ClpS-like"/>
</dbReference>
<feature type="compositionally biased region" description="Basic and acidic residues" evidence="2">
    <location>
        <begin position="9"/>
        <end position="18"/>
    </location>
</feature>
<keyword evidence="4" id="KW-0378">Hydrolase</keyword>
<proteinExistence type="inferred from homology"/>
<dbReference type="FunFam" id="3.30.1390.10:FF:000002">
    <property type="entry name" value="ATP-dependent Clp protease adapter protein ClpS"/>
    <property type="match status" value="1"/>
</dbReference>
<dbReference type="FunCoup" id="C7RC85">
    <property type="interactions" value="211"/>
</dbReference>
<dbReference type="AlphaFoldDB" id="C7RC85"/>
<sequence>MSNDQNHNQNHDHEHEHGLAVADAKPKLKQPPMYKVLILNDDYTPMDFVVDVLRKFFTMDTEQATRVMLQVHHEGQGVCGTFTPDIAETKVVQVNEFARANQHPLLCVMEPEDGE</sequence>
<dbReference type="PANTHER" id="PTHR33473">
    <property type="entry name" value="ATP-DEPENDENT CLP PROTEASE ADAPTER PROTEIN CLPS1, CHLOROPLASTIC"/>
    <property type="match status" value="1"/>
</dbReference>
<protein>
    <recommendedName>
        <fullName evidence="1">ATP-dependent Clp protease adapter protein ClpS</fullName>
    </recommendedName>
</protein>
<keyword evidence="4" id="KW-0645">Protease</keyword>
<dbReference type="RefSeq" id="WP_012801391.1">
    <property type="nucleotide sequence ID" value="NC_013166.1"/>
</dbReference>